<evidence type="ECO:0000256" key="2">
    <source>
        <dbReference type="SAM" id="MobiDB-lite"/>
    </source>
</evidence>
<evidence type="ECO:0000256" key="1">
    <source>
        <dbReference type="ARBA" id="ARBA00008725"/>
    </source>
</evidence>
<keyword evidence="3" id="KW-1133">Transmembrane helix</keyword>
<comment type="caution">
    <text evidence="5">The sequence shown here is derived from an EMBL/GenBank/DDBJ whole genome shotgun (WGS) entry which is preliminary data.</text>
</comment>
<reference evidence="5 6" key="1">
    <citation type="submission" date="2019-02" db="EMBL/GenBank/DDBJ databases">
        <title>Genomic Encyclopedia of Type Strains, Phase IV (KMG-IV): sequencing the most valuable type-strain genomes for metagenomic binning, comparative biology and taxonomic classification.</title>
        <authorList>
            <person name="Goeker M."/>
        </authorList>
    </citation>
    <scope>NUCLEOTIDE SEQUENCE [LARGE SCALE GENOMIC DNA]</scope>
    <source>
        <strain evidence="5 6">DSM 45622</strain>
    </source>
</reference>
<dbReference type="Gene3D" id="3.40.190.10">
    <property type="entry name" value="Periplasmic binding protein-like II"/>
    <property type="match status" value="2"/>
</dbReference>
<dbReference type="Proteomes" id="UP000293638">
    <property type="component" value="Unassembled WGS sequence"/>
</dbReference>
<accession>A0A4Q7NVD1</accession>
<dbReference type="AlphaFoldDB" id="A0A4Q7NVD1"/>
<evidence type="ECO:0000259" key="4">
    <source>
        <dbReference type="Pfam" id="PF12849"/>
    </source>
</evidence>
<keyword evidence="6" id="KW-1185">Reference proteome</keyword>
<protein>
    <submittedName>
        <fullName evidence="5">Phosphate ABC transporter substrate-binding protein (PhoT family)</fullName>
    </submittedName>
</protein>
<feature type="compositionally biased region" description="Low complexity" evidence="2">
    <location>
        <begin position="502"/>
        <end position="517"/>
    </location>
</feature>
<feature type="compositionally biased region" description="Low complexity" evidence="2">
    <location>
        <begin position="465"/>
        <end position="476"/>
    </location>
</feature>
<dbReference type="SUPFAM" id="SSF53850">
    <property type="entry name" value="Periplasmic binding protein-like II"/>
    <property type="match status" value="1"/>
</dbReference>
<comment type="similarity">
    <text evidence="1">Belongs to the PstS family.</text>
</comment>
<dbReference type="InterPro" id="IPR050962">
    <property type="entry name" value="Phosphate-bind_PstS"/>
</dbReference>
<gene>
    <name evidence="5" type="ORF">EV189_0435</name>
</gene>
<feature type="domain" description="PBP" evidence="4">
    <location>
        <begin position="43"/>
        <end position="355"/>
    </location>
</feature>
<sequence length="653" mass="64889">MRTNLAGAVGRRRRAAVLKLVVVLAALLPVGLLSAGPAMADDYVSITGSGSSWAANALSDWIANIRQQGISINYNDNGSSAGRQNFHDNTVDFAVSEIPYKFDDPNEVTPPAGSYAYMPIVAGGTAFMYHLEIGGQLFTNLKLTQAAVADIFTNNVHYWDDPEIVASNPGVALPHSSIIPIARSDGSGTTAEITSWLNQQFSSKWNAYCGSLKRSSCGVTSFFPYPDNSSFVAQSSSTGSAEYIKENDGTIGYDEYSYAKLSGYPVAKILNAAGYFALPTAQNDAVALTAAKINTNQNDPAHYLTQDLSDVYTNPDPRTYPLSSYSYFIVPTQVAGKFNNDKGKTLGAFAYYFLCEGQQDADKLGYSPLPVNLVQAALEQVSKIPGVDEQSIDIANCGNPTFDGKHLDVNLLAQNAPQPDACDKQGADCGGAGGVQQPATTDPNGAPGGVTPADSGSGGGGAAPAGGTTAPAAAGGAAPGGGTAAGGAAAGAGGAAAGGTVAGAKPGTTGAAGGTTTVVDPNTGEVKTVPTGGGSGSGGGGAAAGSPTKTVVDPETGEVKTVPVSAATGSSATGGGTVGTAGASAAAGAVAGASGTVAGGGTVLAGAVPVSTSTSLSGGVGTNALIALLALTLVLTVAAPPLVARLVSKRRSS</sequence>
<organism evidence="5 6">
    <name type="scientific">Motilibacter rhizosphaerae</name>
    <dbReference type="NCBI Taxonomy" id="598652"/>
    <lineage>
        <taxon>Bacteria</taxon>
        <taxon>Bacillati</taxon>
        <taxon>Actinomycetota</taxon>
        <taxon>Actinomycetes</taxon>
        <taxon>Motilibacterales</taxon>
        <taxon>Motilibacteraceae</taxon>
        <taxon>Motilibacter</taxon>
    </lineage>
</organism>
<dbReference type="OrthoDB" id="9801510at2"/>
<evidence type="ECO:0000313" key="5">
    <source>
        <dbReference type="EMBL" id="RZS91201.1"/>
    </source>
</evidence>
<keyword evidence="3" id="KW-0472">Membrane</keyword>
<feature type="compositionally biased region" description="Gly residues" evidence="2">
    <location>
        <begin position="477"/>
        <end position="501"/>
    </location>
</feature>
<feature type="compositionally biased region" description="Gly residues" evidence="2">
    <location>
        <begin position="531"/>
        <end position="543"/>
    </location>
</feature>
<keyword evidence="3" id="KW-0812">Transmembrane</keyword>
<dbReference type="EMBL" id="SGXD01000001">
    <property type="protein sequence ID" value="RZS91201.1"/>
    <property type="molecule type" value="Genomic_DNA"/>
</dbReference>
<dbReference type="PANTHER" id="PTHR42996">
    <property type="entry name" value="PHOSPHATE-BINDING PROTEIN PSTS"/>
    <property type="match status" value="1"/>
</dbReference>
<dbReference type="RefSeq" id="WP_130491301.1">
    <property type="nucleotide sequence ID" value="NZ_SGXD01000001.1"/>
</dbReference>
<evidence type="ECO:0000313" key="6">
    <source>
        <dbReference type="Proteomes" id="UP000293638"/>
    </source>
</evidence>
<dbReference type="Pfam" id="PF12849">
    <property type="entry name" value="PBP_like_2"/>
    <property type="match status" value="1"/>
</dbReference>
<dbReference type="InterPro" id="IPR024370">
    <property type="entry name" value="PBP_domain"/>
</dbReference>
<name>A0A4Q7NVD1_9ACTN</name>
<feature type="region of interest" description="Disordered" evidence="2">
    <location>
        <begin position="419"/>
        <end position="556"/>
    </location>
</feature>
<feature type="transmembrane region" description="Helical" evidence="3">
    <location>
        <begin position="624"/>
        <end position="647"/>
    </location>
</feature>
<evidence type="ECO:0000256" key="3">
    <source>
        <dbReference type="SAM" id="Phobius"/>
    </source>
</evidence>
<dbReference type="PANTHER" id="PTHR42996:SF1">
    <property type="entry name" value="PHOSPHATE-BINDING PROTEIN PSTS"/>
    <property type="match status" value="1"/>
</dbReference>
<proteinExistence type="inferred from homology"/>
<dbReference type="CDD" id="cd13565">
    <property type="entry name" value="PBP2_PstS"/>
    <property type="match status" value="1"/>
</dbReference>